<evidence type="ECO:0000256" key="1">
    <source>
        <dbReference type="ARBA" id="ARBA00004162"/>
    </source>
</evidence>
<protein>
    <recommendedName>
        <fullName evidence="9">Sec-independent protein translocase protein TatA</fullName>
    </recommendedName>
</protein>
<dbReference type="PANTHER" id="PTHR42982:SF1">
    <property type="entry name" value="SEC-INDEPENDENT PROTEIN TRANSLOCASE PROTEIN TATA"/>
    <property type="match status" value="1"/>
</dbReference>
<proteinExistence type="inferred from homology"/>
<keyword evidence="3 9" id="KW-1003">Cell membrane</keyword>
<sequence length="75" mass="8082">MGLSIPHLLVVLAIVVLVFGTKRLKNVGADLGDAIKGFRNAVKESEEAEDSKAITQAYQEELSGELVGERDSRKA</sequence>
<keyword evidence="2 9" id="KW-0813">Transport</keyword>
<dbReference type="PANTHER" id="PTHR42982">
    <property type="entry name" value="SEC-INDEPENDENT PROTEIN TRANSLOCASE PROTEIN TATA"/>
    <property type="match status" value="1"/>
</dbReference>
<dbReference type="GO" id="GO:0008320">
    <property type="term" value="F:protein transmembrane transporter activity"/>
    <property type="evidence" value="ECO:0007669"/>
    <property type="project" value="UniProtKB-UniRule"/>
</dbReference>
<dbReference type="AlphaFoldDB" id="A0A177MDL2"/>
<dbReference type="InterPro" id="IPR006312">
    <property type="entry name" value="TatA/E"/>
</dbReference>
<keyword evidence="5 9" id="KW-0653">Protein transport</keyword>
<evidence type="ECO:0000256" key="6">
    <source>
        <dbReference type="ARBA" id="ARBA00022989"/>
    </source>
</evidence>
<name>A0A177MDL2_METMH</name>
<evidence type="ECO:0000256" key="3">
    <source>
        <dbReference type="ARBA" id="ARBA00022475"/>
    </source>
</evidence>
<dbReference type="InterPro" id="IPR003369">
    <property type="entry name" value="TatA/B/E"/>
</dbReference>
<dbReference type="HAMAP" id="MF_00236">
    <property type="entry name" value="TatA_E"/>
    <property type="match status" value="1"/>
</dbReference>
<dbReference type="GO" id="GO:0043953">
    <property type="term" value="P:protein transport by the Tat complex"/>
    <property type="evidence" value="ECO:0007669"/>
    <property type="project" value="UniProtKB-UniRule"/>
</dbReference>
<keyword evidence="4 9" id="KW-0812">Transmembrane</keyword>
<gene>
    <name evidence="9" type="primary">tatA</name>
    <name evidence="10" type="ORF">A1353_13985</name>
</gene>
<comment type="similarity">
    <text evidence="9">Belongs to the TatA/E family.</text>
</comment>
<reference evidence="10 11" key="1">
    <citation type="submission" date="2016-03" db="EMBL/GenBank/DDBJ databases">
        <authorList>
            <person name="Ploux O."/>
        </authorList>
    </citation>
    <scope>NUCLEOTIDE SEQUENCE [LARGE SCALE GENOMIC DNA]</scope>
    <source>
        <strain evidence="10 11">R-45371</strain>
    </source>
</reference>
<evidence type="ECO:0000313" key="10">
    <source>
        <dbReference type="EMBL" id="OAI03847.1"/>
    </source>
</evidence>
<keyword evidence="8 9" id="KW-0472">Membrane</keyword>
<evidence type="ECO:0000256" key="9">
    <source>
        <dbReference type="HAMAP-Rule" id="MF_00236"/>
    </source>
</evidence>
<accession>A0A177MDL2</accession>
<organism evidence="10 11">
    <name type="scientific">Methylomonas methanica</name>
    <dbReference type="NCBI Taxonomy" id="421"/>
    <lineage>
        <taxon>Bacteria</taxon>
        <taxon>Pseudomonadati</taxon>
        <taxon>Pseudomonadota</taxon>
        <taxon>Gammaproteobacteria</taxon>
        <taxon>Methylococcales</taxon>
        <taxon>Methylococcaceae</taxon>
        <taxon>Methylomonas</taxon>
    </lineage>
</organism>
<comment type="function">
    <text evidence="9">Part of the twin-arginine translocation (Tat) system that transports large folded proteins containing a characteristic twin-arginine motif in their signal peptide across membranes. TatA could form the protein-conducting channel of the Tat system.</text>
</comment>
<keyword evidence="6 9" id="KW-1133">Transmembrane helix</keyword>
<dbReference type="EMBL" id="LUUH01000052">
    <property type="protein sequence ID" value="OAI03847.1"/>
    <property type="molecule type" value="Genomic_DNA"/>
</dbReference>
<dbReference type="Gene3D" id="1.20.5.3310">
    <property type="match status" value="1"/>
</dbReference>
<dbReference type="RefSeq" id="WP_064036809.1">
    <property type="nucleotide sequence ID" value="NZ_LUUH01000052.1"/>
</dbReference>
<dbReference type="Proteomes" id="UP000077763">
    <property type="component" value="Unassembled WGS sequence"/>
</dbReference>
<evidence type="ECO:0000313" key="11">
    <source>
        <dbReference type="Proteomes" id="UP000077763"/>
    </source>
</evidence>
<comment type="caution">
    <text evidence="10">The sequence shown here is derived from an EMBL/GenBank/DDBJ whole genome shotgun (WGS) entry which is preliminary data.</text>
</comment>
<dbReference type="Pfam" id="PF02416">
    <property type="entry name" value="TatA_B_E"/>
    <property type="match status" value="1"/>
</dbReference>
<comment type="subunit">
    <text evidence="9">The Tat system comprises two distinct complexes: a TatABC complex, containing multiple copies of TatA, TatB and TatC subunits, and a separate TatA complex, containing only TatA subunits. Substrates initially bind to the TatABC complex, which probably triggers association of the separate TatA complex to form the active translocon.</text>
</comment>
<dbReference type="GO" id="GO:0033281">
    <property type="term" value="C:TAT protein transport complex"/>
    <property type="evidence" value="ECO:0007669"/>
    <property type="project" value="UniProtKB-UniRule"/>
</dbReference>
<comment type="subcellular location">
    <subcellularLocation>
        <location evidence="1 9">Cell membrane</location>
        <topology evidence="1 9">Single-pass membrane protein</topology>
    </subcellularLocation>
</comment>
<evidence type="ECO:0000256" key="4">
    <source>
        <dbReference type="ARBA" id="ARBA00022692"/>
    </source>
</evidence>
<evidence type="ECO:0000256" key="2">
    <source>
        <dbReference type="ARBA" id="ARBA00022448"/>
    </source>
</evidence>
<dbReference type="NCBIfam" id="TIGR01411">
    <property type="entry name" value="tatAE"/>
    <property type="match status" value="1"/>
</dbReference>
<evidence type="ECO:0000256" key="7">
    <source>
        <dbReference type="ARBA" id="ARBA00023010"/>
    </source>
</evidence>
<keyword evidence="7 9" id="KW-0811">Translocation</keyword>
<evidence type="ECO:0000256" key="5">
    <source>
        <dbReference type="ARBA" id="ARBA00022927"/>
    </source>
</evidence>
<evidence type="ECO:0000256" key="8">
    <source>
        <dbReference type="ARBA" id="ARBA00023136"/>
    </source>
</evidence>